<accession>A0A916SNJ7</accession>
<feature type="coiled-coil region" evidence="1">
    <location>
        <begin position="364"/>
        <end position="462"/>
    </location>
</feature>
<dbReference type="AlphaFoldDB" id="A0A916SNJ7"/>
<dbReference type="Proteomes" id="UP000620596">
    <property type="component" value="Unassembled WGS sequence"/>
</dbReference>
<protein>
    <submittedName>
        <fullName evidence="3">Uncharacterized protein</fullName>
    </submittedName>
</protein>
<gene>
    <name evidence="3" type="ORF">GCM10011496_33210</name>
</gene>
<name>A0A916SNJ7_9BURK</name>
<reference evidence="3" key="2">
    <citation type="submission" date="2020-09" db="EMBL/GenBank/DDBJ databases">
        <authorList>
            <person name="Sun Q."/>
            <person name="Zhou Y."/>
        </authorList>
    </citation>
    <scope>NUCLEOTIDE SEQUENCE</scope>
    <source>
        <strain evidence="3">CGMCC 1.15322</strain>
    </source>
</reference>
<comment type="caution">
    <text evidence="3">The sequence shown here is derived from an EMBL/GenBank/DDBJ whole genome shotgun (WGS) entry which is preliminary data.</text>
</comment>
<dbReference type="EMBL" id="BMIG01000015">
    <property type="protein sequence ID" value="GGB09665.1"/>
    <property type="molecule type" value="Genomic_DNA"/>
</dbReference>
<proteinExistence type="predicted"/>
<keyword evidence="4" id="KW-1185">Reference proteome</keyword>
<dbReference type="RefSeq" id="WP_188709634.1">
    <property type="nucleotide sequence ID" value="NZ_BMIG01000015.1"/>
</dbReference>
<feature type="coiled-coil region" evidence="1">
    <location>
        <begin position="288"/>
        <end position="322"/>
    </location>
</feature>
<evidence type="ECO:0000313" key="3">
    <source>
        <dbReference type="EMBL" id="GGB09665.1"/>
    </source>
</evidence>
<sequence>MKTICITGASQTDLHPVAHLLQQAGLACPQTVKRDDPIDMALWHEQVMSMAAEDAPGCQPISSPGRLWEQLANEIFIANIKSKVWGWADARSTWLLDFWSQFELRLKFVLVCVTPQQMLASAMAADTETVSVDAVMTTWQQHHQELLRFHHRHPQRSMLVDSRECAQHPQALIEHCAAKWKLPLSAANAALGQGYPEQDALALYLAHQLCQNYPQATSLQHELAATLTRLGEEEAETQAAPNVGTLVLPPEEIIASYRSLRDRTVELQQAQAAREELDTVNTRYAALHASHLQQLENSEIKLQESTKESQLLLLQLHQVQEELEGVFLKHEAANKRLDMLTQSNTALSGAKDALAKEKGELAAARDAEAQAKAAALASRDAEAQAKAEALAQRDALAKEKGELAAARDAEAQAKAAALASRDAEAKAKTEALAQRDALAKEKSALTARRDALEKDVAVLTQARDEQAKLASERQAKLKESTQEGELLLLQLHQVQEELEAIFLKHEAAQKQLDTLTQSNAALSAAKDALAREKGELIAARDAEAKAKAAALASRDAEAKAKTEALAQRDALAKEKSALTARRDALEKDLAARTTDLAAKGKDLAALTQARDEQAKLATDRLTKLEKATQEGELLLLQLYKVQQELENYVLQHEEGQKQLETAEARWQRMLKRNPNYCDYEGLELLSVQGEGATQTRWKLKNLETTGRSLPVFEFETILDQGVVGFVFSRPAGSSGPLLRWPGAPASQTELTFIPVATPEFARERAEALRDLALSDFDLLKTLARLLLSTLENPAALKAPAEFNADQLKTGLGRFIELIEKHAKASLRYDHIGLKREYVDPNYESLWLSLGNAAYRDQRWPTFEFRLSCANVRPGQFGLHPKFEFAEQTGPAQLEGWFAEAHDAFGPKLELRFALPNSIDVGVWQRVSENDRKLLVALLSRLPSMLAALKATGVQLQRPWDDWTKMLKDMQRIVASRLAPRKLIAPPPDQAPVPAPLPAVAAAIEAPVKKTPVNKLPVNKPHAKTARPATKRAVSAVRKSK</sequence>
<feature type="coiled-coil region" evidence="1">
    <location>
        <begin position="491"/>
        <end position="588"/>
    </location>
</feature>
<reference evidence="3" key="1">
    <citation type="journal article" date="2014" name="Int. J. Syst. Evol. Microbiol.">
        <title>Complete genome sequence of Corynebacterium casei LMG S-19264T (=DSM 44701T), isolated from a smear-ripened cheese.</title>
        <authorList>
            <consortium name="US DOE Joint Genome Institute (JGI-PGF)"/>
            <person name="Walter F."/>
            <person name="Albersmeier A."/>
            <person name="Kalinowski J."/>
            <person name="Ruckert C."/>
        </authorList>
    </citation>
    <scope>NUCLEOTIDE SEQUENCE</scope>
    <source>
        <strain evidence="3">CGMCC 1.15322</strain>
    </source>
</reference>
<evidence type="ECO:0000256" key="2">
    <source>
        <dbReference type="SAM" id="MobiDB-lite"/>
    </source>
</evidence>
<feature type="region of interest" description="Disordered" evidence="2">
    <location>
        <begin position="1012"/>
        <end position="1040"/>
    </location>
</feature>
<evidence type="ECO:0000256" key="1">
    <source>
        <dbReference type="SAM" id="Coils"/>
    </source>
</evidence>
<dbReference type="PROSITE" id="PS51257">
    <property type="entry name" value="PROKAR_LIPOPROTEIN"/>
    <property type="match status" value="1"/>
</dbReference>
<keyword evidence="1" id="KW-0175">Coiled coil</keyword>
<evidence type="ECO:0000313" key="4">
    <source>
        <dbReference type="Proteomes" id="UP000620596"/>
    </source>
</evidence>
<organism evidence="3 4">
    <name type="scientific">Polaromonas eurypsychrophila</name>
    <dbReference type="NCBI Taxonomy" id="1614635"/>
    <lineage>
        <taxon>Bacteria</taxon>
        <taxon>Pseudomonadati</taxon>
        <taxon>Pseudomonadota</taxon>
        <taxon>Betaproteobacteria</taxon>
        <taxon>Burkholderiales</taxon>
        <taxon>Comamonadaceae</taxon>
        <taxon>Polaromonas</taxon>
    </lineage>
</organism>